<name>A0A1H4TWL6_STRMJ</name>
<gene>
    <name evidence="1" type="ORF">SAMN04490356_4784</name>
</gene>
<evidence type="ECO:0000313" key="2">
    <source>
        <dbReference type="Proteomes" id="UP000198609"/>
    </source>
</evidence>
<reference evidence="2" key="1">
    <citation type="submission" date="2016-10" db="EMBL/GenBank/DDBJ databases">
        <authorList>
            <person name="Varghese N."/>
            <person name="Submissions S."/>
        </authorList>
    </citation>
    <scope>NUCLEOTIDE SEQUENCE [LARGE SCALE GENOMIC DNA]</scope>
    <source>
        <strain evidence="2">DSM 40318</strain>
    </source>
</reference>
<dbReference type="Proteomes" id="UP000198609">
    <property type="component" value="Unassembled WGS sequence"/>
</dbReference>
<sequence>MRWSLGKPKSFGETQENLPTILIPGFFTHLGNDRDQFRSFTA</sequence>
<proteinExistence type="predicted"/>
<evidence type="ECO:0000313" key="1">
    <source>
        <dbReference type="EMBL" id="SEC60414.1"/>
    </source>
</evidence>
<dbReference type="EMBL" id="FNST01000002">
    <property type="protein sequence ID" value="SEC60414.1"/>
    <property type="molecule type" value="Genomic_DNA"/>
</dbReference>
<organism evidence="1 2">
    <name type="scientific">Streptomyces melanosporofaciens</name>
    <dbReference type="NCBI Taxonomy" id="67327"/>
    <lineage>
        <taxon>Bacteria</taxon>
        <taxon>Bacillati</taxon>
        <taxon>Actinomycetota</taxon>
        <taxon>Actinomycetes</taxon>
        <taxon>Kitasatosporales</taxon>
        <taxon>Streptomycetaceae</taxon>
        <taxon>Streptomyces</taxon>
        <taxon>Streptomyces violaceusniger group</taxon>
    </lineage>
</organism>
<keyword evidence="2" id="KW-1185">Reference proteome</keyword>
<accession>A0A1H4TWL6</accession>
<protein>
    <submittedName>
        <fullName evidence="1">Uncharacterized protein</fullName>
    </submittedName>
</protein>
<dbReference type="AlphaFoldDB" id="A0A1H4TWL6"/>